<dbReference type="GO" id="GO:0003676">
    <property type="term" value="F:nucleic acid binding"/>
    <property type="evidence" value="ECO:0007669"/>
    <property type="project" value="InterPro"/>
</dbReference>
<gene>
    <name evidence="2" type="ORF">A0H76_757</name>
</gene>
<dbReference type="Proteomes" id="UP000192501">
    <property type="component" value="Unassembled WGS sequence"/>
</dbReference>
<reference evidence="2 3" key="1">
    <citation type="journal article" date="2017" name="Environ. Microbiol.">
        <title>Decay of the glycolytic pathway and adaptation to intranuclear parasitism within Enterocytozoonidae microsporidia.</title>
        <authorList>
            <person name="Wiredu Boakye D."/>
            <person name="Jaroenlak P."/>
            <person name="Prachumwat A."/>
            <person name="Williams T.A."/>
            <person name="Bateman K.S."/>
            <person name="Itsathitphaisarn O."/>
            <person name="Sritunyalucksana K."/>
            <person name="Paszkiewicz K.H."/>
            <person name="Moore K.A."/>
            <person name="Stentiford G.D."/>
            <person name="Williams B.A."/>
        </authorList>
    </citation>
    <scope>NUCLEOTIDE SEQUENCE [LARGE SCALE GENOMIC DNA]</scope>
    <source>
        <strain evidence="3">canceri</strain>
    </source>
</reference>
<evidence type="ECO:0000313" key="3">
    <source>
        <dbReference type="Proteomes" id="UP000192501"/>
    </source>
</evidence>
<evidence type="ECO:0000259" key="1">
    <source>
        <dbReference type="PROSITE" id="PS50994"/>
    </source>
</evidence>
<name>A0A1X0QID9_9MICR</name>
<evidence type="ECO:0000313" key="2">
    <source>
        <dbReference type="EMBL" id="ORD99506.1"/>
    </source>
</evidence>
<protein>
    <recommendedName>
        <fullName evidence="1">Integrase catalytic domain-containing protein</fullName>
    </recommendedName>
</protein>
<organism evidence="2 3">
    <name type="scientific">Hepatospora eriocheir</name>
    <dbReference type="NCBI Taxonomy" id="1081669"/>
    <lineage>
        <taxon>Eukaryota</taxon>
        <taxon>Fungi</taxon>
        <taxon>Fungi incertae sedis</taxon>
        <taxon>Microsporidia</taxon>
        <taxon>Hepatosporidae</taxon>
        <taxon>Hepatospora</taxon>
    </lineage>
</organism>
<comment type="caution">
    <text evidence="2">The sequence shown here is derived from an EMBL/GenBank/DDBJ whole genome shotgun (WGS) entry which is preliminary data.</text>
</comment>
<dbReference type="InterPro" id="IPR001584">
    <property type="entry name" value="Integrase_cat-core"/>
</dbReference>
<dbReference type="VEuPathDB" id="MicrosporidiaDB:A0H76_757"/>
<dbReference type="GO" id="GO:0005634">
    <property type="term" value="C:nucleus"/>
    <property type="evidence" value="ECO:0007669"/>
    <property type="project" value="UniProtKB-ARBA"/>
</dbReference>
<feature type="domain" description="Integrase catalytic" evidence="1">
    <location>
        <begin position="1"/>
        <end position="72"/>
    </location>
</feature>
<accession>A0A1X0QID9</accession>
<dbReference type="VEuPathDB" id="MicrosporidiaDB:HERIO_1208"/>
<dbReference type="InterPro" id="IPR036397">
    <property type="entry name" value="RNaseH_sf"/>
</dbReference>
<dbReference type="Gene3D" id="3.30.420.10">
    <property type="entry name" value="Ribonuclease H-like superfamily/Ribonuclease H"/>
    <property type="match status" value="1"/>
</dbReference>
<dbReference type="SUPFAM" id="SSF53098">
    <property type="entry name" value="Ribonuclease H-like"/>
    <property type="match status" value="1"/>
</dbReference>
<dbReference type="AlphaFoldDB" id="A0A1X0QID9"/>
<sequence length="154" mass="18276">MQIEIKYGSPYTPTMQGVIERFNRTFKSKLRRTYEFGKLDWKNKLKVSIKGYNYCKSRATRYAPIEFFNGSLCIDADNNIFFKDNSLREMEKNRENTLENYQKEYCYKGKYPEIFKAGDRVCYSTPNQAKNSLSLKCYKKAVIFILNIIPRIFS</sequence>
<proteinExistence type="predicted"/>
<dbReference type="PROSITE" id="PS50994">
    <property type="entry name" value="INTEGRASE"/>
    <property type="match status" value="1"/>
</dbReference>
<dbReference type="InterPro" id="IPR012337">
    <property type="entry name" value="RNaseH-like_sf"/>
</dbReference>
<dbReference type="GO" id="GO:0015074">
    <property type="term" value="P:DNA integration"/>
    <property type="evidence" value="ECO:0007669"/>
    <property type="project" value="InterPro"/>
</dbReference>
<dbReference type="EMBL" id="LTAI01000178">
    <property type="protein sequence ID" value="ORD99506.1"/>
    <property type="molecule type" value="Genomic_DNA"/>
</dbReference>
<dbReference type="Pfam" id="PF13683">
    <property type="entry name" value="rve_3"/>
    <property type="match status" value="1"/>
</dbReference>